<evidence type="ECO:0000313" key="1">
    <source>
        <dbReference type="EMBL" id="CAB3740953.1"/>
    </source>
</evidence>
<protein>
    <recommendedName>
        <fullName evidence="3">VOC domain-containing protein</fullName>
    </recommendedName>
</protein>
<name>A0A6J5CLS2_9BURK</name>
<dbReference type="Gene3D" id="3.10.180.10">
    <property type="entry name" value="2,3-Dihydroxybiphenyl 1,2-Dioxygenase, domain 1"/>
    <property type="match status" value="1"/>
</dbReference>
<dbReference type="Proteomes" id="UP000494249">
    <property type="component" value="Unassembled WGS sequence"/>
</dbReference>
<proteinExistence type="predicted"/>
<accession>A0A6J5CLS2</accession>
<dbReference type="AlphaFoldDB" id="A0A6J5CLS2"/>
<evidence type="ECO:0000313" key="2">
    <source>
        <dbReference type="Proteomes" id="UP000494249"/>
    </source>
</evidence>
<evidence type="ECO:0008006" key="3">
    <source>
        <dbReference type="Google" id="ProtNLM"/>
    </source>
</evidence>
<reference evidence="1 2" key="1">
    <citation type="submission" date="2020-04" db="EMBL/GenBank/DDBJ databases">
        <authorList>
            <person name="De Canck E."/>
        </authorList>
    </citation>
    <scope>NUCLEOTIDE SEQUENCE [LARGE SCALE GENOMIC DNA]</scope>
    <source>
        <strain evidence="1 2">LMG 22037</strain>
    </source>
</reference>
<dbReference type="SUPFAM" id="SSF54593">
    <property type="entry name" value="Glyoxalase/Bleomycin resistance protein/Dihydroxybiphenyl dioxygenase"/>
    <property type="match status" value="1"/>
</dbReference>
<gene>
    <name evidence="1" type="ORF">LMG22037_06436</name>
</gene>
<sequence>MVHQAGKGVKAGQVLVKLVFDVEDVESFKNQCAQGGLEFGPSHQADGYSFANAKDPDGNSISISSRGFTANRYRRANGFCPPD</sequence>
<dbReference type="EMBL" id="CADIKB010000068">
    <property type="protein sequence ID" value="CAB3740953.1"/>
    <property type="molecule type" value="Genomic_DNA"/>
</dbReference>
<organism evidence="1 2">
    <name type="scientific">Paraburkholderia phenoliruptrix</name>
    <dbReference type="NCBI Taxonomy" id="252970"/>
    <lineage>
        <taxon>Bacteria</taxon>
        <taxon>Pseudomonadati</taxon>
        <taxon>Pseudomonadota</taxon>
        <taxon>Betaproteobacteria</taxon>
        <taxon>Burkholderiales</taxon>
        <taxon>Burkholderiaceae</taxon>
        <taxon>Paraburkholderia</taxon>
    </lineage>
</organism>
<dbReference type="InterPro" id="IPR029068">
    <property type="entry name" value="Glyas_Bleomycin-R_OHBP_Dase"/>
</dbReference>